<feature type="transmembrane region" description="Helical" evidence="1">
    <location>
        <begin position="30"/>
        <end position="51"/>
    </location>
</feature>
<keyword evidence="3" id="KW-1185">Reference proteome</keyword>
<dbReference type="InterPro" id="IPR006750">
    <property type="entry name" value="YdcZ"/>
</dbReference>
<proteinExistence type="predicted"/>
<dbReference type="AlphaFoldDB" id="A0AA42J019"/>
<dbReference type="GO" id="GO:0005886">
    <property type="term" value="C:plasma membrane"/>
    <property type="evidence" value="ECO:0007669"/>
    <property type="project" value="TreeGrafter"/>
</dbReference>
<keyword evidence="1" id="KW-0472">Membrane</keyword>
<sequence length="294" mass="31835">MYTFLSLFVGMIIAIMVAINGELTAYYGMFMAAIIIHIVGSLFAYLTMKLTKQNLQLNQRIPLWFYLGGALGVVTTFCNNFAFGKISLTSIIAIGLLGQTLTSLLIDSFGLFGMKKYPFQKYTLIGLSLALLGMIMMLDSSTTSGLLAVLLSFIAGLSIVASRTCNARLADRIGILPSSLVNHLVGLPLCIVLFLALDTSKLSSLVPFTHRPWIYLGGVLGVATVLLFNLLVPKVAALPLTILSFIGQIFTSMVLDLVLLHTYDATTFVASLVIALGIAINMFLTLFLSTKQKN</sequence>
<gene>
    <name evidence="2" type="ORF">PBV87_05800</name>
</gene>
<feature type="transmembrane region" description="Helical" evidence="1">
    <location>
        <begin position="238"/>
        <end position="259"/>
    </location>
</feature>
<organism evidence="2 3">
    <name type="scientific">Holtiella tumoricola</name>
    <dbReference type="NCBI Taxonomy" id="3018743"/>
    <lineage>
        <taxon>Bacteria</taxon>
        <taxon>Bacillati</taxon>
        <taxon>Bacillota</taxon>
        <taxon>Clostridia</taxon>
        <taxon>Lachnospirales</taxon>
        <taxon>Cellulosilyticaceae</taxon>
        <taxon>Holtiella</taxon>
    </lineage>
</organism>
<feature type="transmembrane region" description="Helical" evidence="1">
    <location>
        <begin position="144"/>
        <end position="161"/>
    </location>
</feature>
<evidence type="ECO:0000313" key="2">
    <source>
        <dbReference type="EMBL" id="MDA3731012.1"/>
    </source>
</evidence>
<feature type="transmembrane region" description="Helical" evidence="1">
    <location>
        <begin position="122"/>
        <end position="138"/>
    </location>
</feature>
<feature type="transmembrane region" description="Helical" evidence="1">
    <location>
        <begin position="173"/>
        <end position="197"/>
    </location>
</feature>
<evidence type="ECO:0000256" key="1">
    <source>
        <dbReference type="SAM" id="Phobius"/>
    </source>
</evidence>
<protein>
    <submittedName>
        <fullName evidence="2">DMT family transporter</fullName>
    </submittedName>
</protein>
<dbReference type="PANTHER" id="PTHR34821">
    <property type="entry name" value="INNER MEMBRANE PROTEIN YDCZ"/>
    <property type="match status" value="1"/>
</dbReference>
<feature type="transmembrane region" description="Helical" evidence="1">
    <location>
        <begin position="212"/>
        <end position="231"/>
    </location>
</feature>
<dbReference type="RefSeq" id="WP_271011483.1">
    <property type="nucleotide sequence ID" value="NZ_JAQIFT010000021.1"/>
</dbReference>
<comment type="caution">
    <text evidence="2">The sequence shown here is derived from an EMBL/GenBank/DDBJ whole genome shotgun (WGS) entry which is preliminary data.</text>
</comment>
<feature type="transmembrane region" description="Helical" evidence="1">
    <location>
        <begin position="88"/>
        <end position="110"/>
    </location>
</feature>
<accession>A0AA42J019</accession>
<keyword evidence="1" id="KW-0812">Transmembrane</keyword>
<name>A0AA42J019_9FIRM</name>
<keyword evidence="1" id="KW-1133">Transmembrane helix</keyword>
<feature type="transmembrane region" description="Helical" evidence="1">
    <location>
        <begin position="63"/>
        <end position="82"/>
    </location>
</feature>
<reference evidence="2" key="1">
    <citation type="journal article" date="2023" name="Int. J. Syst. Evol. Microbiol.">
        <title>&lt;i&gt;Holtiella tumoricola&lt;/i&gt; gen. nov. sp. nov., isolated from a human clinical sample.</title>
        <authorList>
            <person name="Allen-Vercoe E."/>
            <person name="Daigneault M.C."/>
            <person name="Vancuren S.J."/>
            <person name="Cochrane K."/>
            <person name="O'Neal L.L."/>
            <person name="Sankaranarayanan K."/>
            <person name="Lawson P.A."/>
        </authorList>
    </citation>
    <scope>NUCLEOTIDE SEQUENCE</scope>
    <source>
        <strain evidence="2">CC70A</strain>
    </source>
</reference>
<dbReference type="Proteomes" id="UP001169242">
    <property type="component" value="Unassembled WGS sequence"/>
</dbReference>
<dbReference type="Pfam" id="PF04657">
    <property type="entry name" value="DMT_YdcZ"/>
    <property type="match status" value="2"/>
</dbReference>
<evidence type="ECO:0000313" key="3">
    <source>
        <dbReference type="Proteomes" id="UP001169242"/>
    </source>
</evidence>
<feature type="transmembrane region" description="Helical" evidence="1">
    <location>
        <begin position="265"/>
        <end position="288"/>
    </location>
</feature>
<dbReference type="EMBL" id="JAQIFT010000021">
    <property type="protein sequence ID" value="MDA3731012.1"/>
    <property type="molecule type" value="Genomic_DNA"/>
</dbReference>
<dbReference type="PANTHER" id="PTHR34821:SF2">
    <property type="entry name" value="INNER MEMBRANE PROTEIN YDCZ"/>
    <property type="match status" value="1"/>
</dbReference>